<keyword evidence="1" id="KW-0732">Signal</keyword>
<evidence type="ECO:0000256" key="1">
    <source>
        <dbReference type="SAM" id="SignalP"/>
    </source>
</evidence>
<feature type="domain" description="Serine aminopeptidase S33" evidence="2">
    <location>
        <begin position="130"/>
        <end position="229"/>
    </location>
</feature>
<dbReference type="InterPro" id="IPR053145">
    <property type="entry name" value="AB_hydrolase_Est10"/>
</dbReference>
<accession>A0ABU1ZDK8</accession>
<dbReference type="RefSeq" id="WP_310347804.1">
    <property type="nucleotide sequence ID" value="NZ_JAVDXQ010000006.1"/>
</dbReference>
<evidence type="ECO:0000259" key="2">
    <source>
        <dbReference type="Pfam" id="PF12146"/>
    </source>
</evidence>
<feature type="chain" id="PRO_5046943574" evidence="1">
    <location>
        <begin position="24"/>
        <end position="444"/>
    </location>
</feature>
<reference evidence="3 4" key="1">
    <citation type="submission" date="2023-07" db="EMBL/GenBank/DDBJ databases">
        <title>Sorghum-associated microbial communities from plants grown in Nebraska, USA.</title>
        <authorList>
            <person name="Schachtman D."/>
        </authorList>
    </citation>
    <scope>NUCLEOTIDE SEQUENCE [LARGE SCALE GENOMIC DNA]</scope>
    <source>
        <strain evidence="3 4">BE310</strain>
    </source>
</reference>
<dbReference type="Pfam" id="PF12146">
    <property type="entry name" value="Hydrolase_4"/>
    <property type="match status" value="1"/>
</dbReference>
<name>A0ABU1ZDK8_9BURK</name>
<proteinExistence type="predicted"/>
<dbReference type="InterPro" id="IPR022742">
    <property type="entry name" value="Hydrolase_4"/>
</dbReference>
<feature type="signal peptide" evidence="1">
    <location>
        <begin position="1"/>
        <end position="23"/>
    </location>
</feature>
<dbReference type="Proteomes" id="UP001180536">
    <property type="component" value="Unassembled WGS sequence"/>
</dbReference>
<protein>
    <submittedName>
        <fullName evidence="3">Pimeloyl-ACP methyl ester carboxylesterase</fullName>
    </submittedName>
</protein>
<dbReference type="SUPFAM" id="SSF53474">
    <property type="entry name" value="alpha/beta-Hydrolases"/>
    <property type="match status" value="1"/>
</dbReference>
<organism evidence="3 4">
    <name type="scientific">Pelomonas aquatica</name>
    <dbReference type="NCBI Taxonomy" id="431058"/>
    <lineage>
        <taxon>Bacteria</taxon>
        <taxon>Pseudomonadati</taxon>
        <taxon>Pseudomonadota</taxon>
        <taxon>Betaproteobacteria</taxon>
        <taxon>Burkholderiales</taxon>
        <taxon>Sphaerotilaceae</taxon>
        <taxon>Roseateles</taxon>
    </lineage>
</organism>
<keyword evidence="4" id="KW-1185">Reference proteome</keyword>
<dbReference type="PANTHER" id="PTHR43265">
    <property type="entry name" value="ESTERASE ESTD"/>
    <property type="match status" value="1"/>
</dbReference>
<evidence type="ECO:0000313" key="3">
    <source>
        <dbReference type="EMBL" id="MDR7298709.1"/>
    </source>
</evidence>
<dbReference type="InterPro" id="IPR029058">
    <property type="entry name" value="AB_hydrolase_fold"/>
</dbReference>
<gene>
    <name evidence="3" type="ORF">J2X16_004077</name>
</gene>
<evidence type="ECO:0000313" key="4">
    <source>
        <dbReference type="Proteomes" id="UP001180536"/>
    </source>
</evidence>
<sequence length="444" mass="47477">MNLKMKDACALCALAFVLAGAFAAPTDAAAPCRPGVYGEGREAFVVIGSALPPPGSGQRYLFRDGRRGSTGAAGSPIACDADVATVTVPGGEVRRWTRSTTRETDTSFVSAATRLAGRLVEPPGEPAADRPLVVMVHGSEKTAAIGSVYAYMLAAQGVSVFVYDKRGTGASAGDYTQNFELLADDAAAALQEARRLATGRFGRAGFFGGSQGGWVAPLASTRSPADFVAVGFGLVVSPTEEDREQLLDEARQMKLGAAEVAQVERLSRATATLVRSHFTQGYESLAKVRRDIGQAPWAATIQGEYSGDMLRMSDADLRRVGRARFDNLELIWDHDAAAVLRRMKVPLLWVLAEEDREAPIQATRAILLKLIAAGRPIDAYVFPDTDHGMVEFSVNADGTRTPTRITDGYLTLLADWIKGDVHGTYGRASMLRLGAPAPSRREKQ</sequence>
<dbReference type="EMBL" id="JAVDXQ010000006">
    <property type="protein sequence ID" value="MDR7298709.1"/>
    <property type="molecule type" value="Genomic_DNA"/>
</dbReference>
<dbReference type="Gene3D" id="3.40.50.1820">
    <property type="entry name" value="alpha/beta hydrolase"/>
    <property type="match status" value="1"/>
</dbReference>
<dbReference type="PANTHER" id="PTHR43265:SF1">
    <property type="entry name" value="ESTERASE ESTD"/>
    <property type="match status" value="1"/>
</dbReference>
<comment type="caution">
    <text evidence="3">The sequence shown here is derived from an EMBL/GenBank/DDBJ whole genome shotgun (WGS) entry which is preliminary data.</text>
</comment>